<dbReference type="AlphaFoldDB" id="A0A7J6BNW5"/>
<feature type="region of interest" description="Disordered" evidence="3">
    <location>
        <begin position="174"/>
        <end position="288"/>
    </location>
</feature>
<feature type="compositionally biased region" description="Polar residues" evidence="3">
    <location>
        <begin position="246"/>
        <end position="258"/>
    </location>
</feature>
<keyword evidence="6" id="KW-1185">Reference proteome</keyword>
<evidence type="ECO:0000313" key="6">
    <source>
        <dbReference type="Proteomes" id="UP000579812"/>
    </source>
</evidence>
<evidence type="ECO:0000259" key="4">
    <source>
        <dbReference type="Pfam" id="PF14818"/>
    </source>
</evidence>
<feature type="compositionally biased region" description="Basic and acidic residues" evidence="3">
    <location>
        <begin position="222"/>
        <end position="237"/>
    </location>
</feature>
<dbReference type="InterPro" id="IPR027882">
    <property type="entry name" value="SOGA1/2-like_CC"/>
</dbReference>
<feature type="compositionally biased region" description="Basic residues" evidence="3">
    <location>
        <begin position="526"/>
        <end position="538"/>
    </location>
</feature>
<name>A0A7J6BNW5_9TELE</name>
<accession>A0A7J6BNW5</accession>
<dbReference type="PANTHER" id="PTHR15705:SF1">
    <property type="entry name" value="RIKEN CDNA 9330159F19 GENE"/>
    <property type="match status" value="1"/>
</dbReference>
<dbReference type="Proteomes" id="UP000579812">
    <property type="component" value="Unassembled WGS sequence"/>
</dbReference>
<dbReference type="EMBL" id="JAAMOB010000023">
    <property type="protein sequence ID" value="KAF4096391.1"/>
    <property type="molecule type" value="Genomic_DNA"/>
</dbReference>
<comment type="caution">
    <text evidence="5">The sequence shown here is derived from an EMBL/GenBank/DDBJ whole genome shotgun (WGS) entry which is preliminary data.</text>
</comment>
<evidence type="ECO:0000256" key="2">
    <source>
        <dbReference type="SAM" id="Coils"/>
    </source>
</evidence>
<feature type="coiled-coil region" evidence="2">
    <location>
        <begin position="25"/>
        <end position="52"/>
    </location>
</feature>
<evidence type="ECO:0000313" key="5">
    <source>
        <dbReference type="EMBL" id="KAF4096391.1"/>
    </source>
</evidence>
<dbReference type="PANTHER" id="PTHR15705">
    <property type="entry name" value="MCG7194, ISOFORM CRA_A"/>
    <property type="match status" value="1"/>
</dbReference>
<protein>
    <recommendedName>
        <fullName evidence="4">SOGA 1/2-like coiled-coil domain-containing protein</fullName>
    </recommendedName>
</protein>
<feature type="region of interest" description="Disordered" evidence="3">
    <location>
        <begin position="494"/>
        <end position="552"/>
    </location>
</feature>
<gene>
    <name evidence="5" type="ORF">G5714_022360</name>
</gene>
<proteinExistence type="predicted"/>
<evidence type="ECO:0000256" key="3">
    <source>
        <dbReference type="SAM" id="MobiDB-lite"/>
    </source>
</evidence>
<feature type="compositionally biased region" description="Low complexity" evidence="3">
    <location>
        <begin position="61"/>
        <end position="72"/>
    </location>
</feature>
<dbReference type="Pfam" id="PF14818">
    <property type="entry name" value="SOGA1-2-like_CC"/>
    <property type="match status" value="1"/>
</dbReference>
<feature type="domain" description="SOGA 1/2-like coiled-coil" evidence="4">
    <location>
        <begin position="5"/>
        <end position="57"/>
    </location>
</feature>
<feature type="compositionally biased region" description="Polar residues" evidence="3">
    <location>
        <begin position="271"/>
        <end position="282"/>
    </location>
</feature>
<feature type="region of interest" description="Disordered" evidence="3">
    <location>
        <begin position="55"/>
        <end position="75"/>
    </location>
</feature>
<dbReference type="OrthoDB" id="8853790at2759"/>
<feature type="compositionally biased region" description="Polar residues" evidence="3">
    <location>
        <begin position="196"/>
        <end position="212"/>
    </location>
</feature>
<reference evidence="5 6" key="1">
    <citation type="submission" date="2020-04" db="EMBL/GenBank/DDBJ databases">
        <title>Chromosome-level genome assembly of a cyprinid fish Onychostoma macrolepis by integration of Nanopore Sequencing, Bionano and Hi-C technology.</title>
        <authorList>
            <person name="Wang D."/>
        </authorList>
    </citation>
    <scope>NUCLEOTIDE SEQUENCE [LARGE SCALE GENOMIC DNA]</scope>
    <source>
        <strain evidence="5">SWU-2019</strain>
        <tissue evidence="5">Muscle</tissue>
    </source>
</reference>
<keyword evidence="1 2" id="KW-0175">Coiled coil</keyword>
<feature type="compositionally biased region" description="Low complexity" evidence="3">
    <location>
        <begin position="509"/>
        <end position="521"/>
    </location>
</feature>
<evidence type="ECO:0000256" key="1">
    <source>
        <dbReference type="ARBA" id="ARBA00023054"/>
    </source>
</evidence>
<sequence length="568" mass="63514">MAALELHCGPEPGSCVWGGDRADLLDSFDSEMQEWEDQLQDMQRKIEELYNGVKARREASESSSNNNTNNTNLDITLLPVNSQYSRQANGYHEPRGHPNNSLPIRQCSEIRADPSVMQSFGFHHPSEYCNGSNNYMLNSLSNDSHYPASCHDLERQDATLDILNGYLQQGPHFRRNTGNFGVPNRIQNPKVYPVTHSCQDSTKSSPVTNRTASYVVLDETEAENKKNKKSNWDDSQARHVSWKDPVSSNNLPPKNSASKPAIRQRDASPVTPRSTYNESSQQSDRKCLLLDRKSGSPSVLRKFGAMLQENEGKTLIEDGLVTTVVSTEPPRHTSTPICQNKFDARRASSRVPVQKCLADCDAMVADLEPSQESWAAGPSRQLLSGDKDSGKGCCVLEQHGLAYNLSPTQSHLNSGYHKVASLSKSHKAGFQSEDLFSDYQMVERILGAGSQNFRTVHRELGVDMMRLGNDNLEQLLEMMEIENNRSQRATFTQQLDNKQVKHESPESPAPSSSHFSRPARPANQRRPSRWAKHTHPSKITHTSCPPSPGLKAKQFLNSYSRHTETVIM</sequence>
<organism evidence="5 6">
    <name type="scientific">Onychostoma macrolepis</name>
    <dbReference type="NCBI Taxonomy" id="369639"/>
    <lineage>
        <taxon>Eukaryota</taxon>
        <taxon>Metazoa</taxon>
        <taxon>Chordata</taxon>
        <taxon>Craniata</taxon>
        <taxon>Vertebrata</taxon>
        <taxon>Euteleostomi</taxon>
        <taxon>Actinopterygii</taxon>
        <taxon>Neopterygii</taxon>
        <taxon>Teleostei</taxon>
        <taxon>Ostariophysi</taxon>
        <taxon>Cypriniformes</taxon>
        <taxon>Cyprinidae</taxon>
        <taxon>Acrossocheilinae</taxon>
        <taxon>Onychostoma</taxon>
    </lineage>
</organism>